<dbReference type="EMBL" id="JARAKH010001277">
    <property type="protein sequence ID" value="KAK8373242.1"/>
    <property type="molecule type" value="Genomic_DNA"/>
</dbReference>
<feature type="chain" id="PRO_5043878129" description="UDP-glucuronosyltransferase" evidence="4">
    <location>
        <begin position="25"/>
        <end position="383"/>
    </location>
</feature>
<organism evidence="5 6">
    <name type="scientific">Scylla paramamosain</name>
    <name type="common">Mud crab</name>
    <dbReference type="NCBI Taxonomy" id="85552"/>
    <lineage>
        <taxon>Eukaryota</taxon>
        <taxon>Metazoa</taxon>
        <taxon>Ecdysozoa</taxon>
        <taxon>Arthropoda</taxon>
        <taxon>Crustacea</taxon>
        <taxon>Multicrustacea</taxon>
        <taxon>Malacostraca</taxon>
        <taxon>Eumalacostraca</taxon>
        <taxon>Eucarida</taxon>
        <taxon>Decapoda</taxon>
        <taxon>Pleocyemata</taxon>
        <taxon>Brachyura</taxon>
        <taxon>Eubrachyura</taxon>
        <taxon>Portunoidea</taxon>
        <taxon>Portunidae</taxon>
        <taxon>Portuninae</taxon>
        <taxon>Scylla</taxon>
    </lineage>
</organism>
<keyword evidence="3" id="KW-0808">Transferase</keyword>
<evidence type="ECO:0000256" key="3">
    <source>
        <dbReference type="ARBA" id="ARBA00022679"/>
    </source>
</evidence>
<dbReference type="PANTHER" id="PTHR48043">
    <property type="entry name" value="EG:EG0003.4 PROTEIN-RELATED"/>
    <property type="match status" value="1"/>
</dbReference>
<evidence type="ECO:0000256" key="4">
    <source>
        <dbReference type="SAM" id="SignalP"/>
    </source>
</evidence>
<dbReference type="SUPFAM" id="SSF53756">
    <property type="entry name" value="UDP-Glycosyltransferase/glycogen phosphorylase"/>
    <property type="match status" value="1"/>
</dbReference>
<name>A0AAW0SEW6_SCYPA</name>
<dbReference type="InterPro" id="IPR050271">
    <property type="entry name" value="UDP-glycosyltransferase"/>
</dbReference>
<feature type="signal peptide" evidence="4">
    <location>
        <begin position="1"/>
        <end position="24"/>
    </location>
</feature>
<evidence type="ECO:0008006" key="7">
    <source>
        <dbReference type="Google" id="ProtNLM"/>
    </source>
</evidence>
<comment type="caution">
    <text evidence="5">The sequence shown here is derived from an EMBL/GenBank/DDBJ whole genome shotgun (WGS) entry which is preliminary data.</text>
</comment>
<keyword evidence="4" id="KW-0732">Signal</keyword>
<dbReference type="PANTHER" id="PTHR48043:SF145">
    <property type="entry name" value="FI06409P-RELATED"/>
    <property type="match status" value="1"/>
</dbReference>
<dbReference type="Pfam" id="PF00201">
    <property type="entry name" value="UDPGT"/>
    <property type="match status" value="1"/>
</dbReference>
<protein>
    <recommendedName>
        <fullName evidence="7">UDP-glucuronosyltransferase</fullName>
    </recommendedName>
</protein>
<proteinExistence type="inferred from homology"/>
<evidence type="ECO:0000313" key="6">
    <source>
        <dbReference type="Proteomes" id="UP001487740"/>
    </source>
</evidence>
<evidence type="ECO:0000313" key="5">
    <source>
        <dbReference type="EMBL" id="KAK8373242.1"/>
    </source>
</evidence>
<sequence length="383" mass="41072">MQHARLALLGLLALLASLLTGAAAADILVLTPFGSRSVRGLFGALTEGLAARGHAVTLVTSGAAPRPHANVTHVQAPHSSLDQMDLFEVRRDAAAFRLWLRALPSVARRLYEDPAVMALWRRRHHFDAIIINSAANEMAFPFLLGVSAPFITLAPAGTEPLQLSYLGNMVSPAALPSVVVPYHDTLSLWERLVNTLATGVLRAYFWRSVGRPLTAALRDTFPDLPDPHQVYPRQALALLNRHHLLDGALPLLPNQVEVGCLACRPAQPHTLPQEVLAWLEGAGEAGAVYFSLGSFQDSSSIPLEYVDTLLNAFSKLPQRFVLKLSGSPRILPPNVKVFEWLPQQDVLGAARGGAGRSGAAKDGAGMQLPGAILRGALRGITGL</sequence>
<reference evidence="5 6" key="1">
    <citation type="submission" date="2023-03" db="EMBL/GenBank/DDBJ databases">
        <title>High-quality genome of Scylla paramamosain provides insights in environmental adaptation.</title>
        <authorList>
            <person name="Zhang L."/>
        </authorList>
    </citation>
    <scope>NUCLEOTIDE SEQUENCE [LARGE SCALE GENOMIC DNA]</scope>
    <source>
        <strain evidence="5">LZ_2023a</strain>
        <tissue evidence="5">Muscle</tissue>
    </source>
</reference>
<gene>
    <name evidence="5" type="ORF">O3P69_017393</name>
</gene>
<keyword evidence="2" id="KW-0328">Glycosyltransferase</keyword>
<comment type="similarity">
    <text evidence="1">Belongs to the UDP-glycosyltransferase family.</text>
</comment>
<evidence type="ECO:0000256" key="1">
    <source>
        <dbReference type="ARBA" id="ARBA00009995"/>
    </source>
</evidence>
<keyword evidence="6" id="KW-1185">Reference proteome</keyword>
<accession>A0AAW0SEW6</accession>
<evidence type="ECO:0000256" key="2">
    <source>
        <dbReference type="ARBA" id="ARBA00022676"/>
    </source>
</evidence>
<dbReference type="AlphaFoldDB" id="A0AAW0SEW6"/>
<dbReference type="GO" id="GO:0008194">
    <property type="term" value="F:UDP-glycosyltransferase activity"/>
    <property type="evidence" value="ECO:0007669"/>
    <property type="project" value="InterPro"/>
</dbReference>
<dbReference type="Gene3D" id="3.40.50.2000">
    <property type="entry name" value="Glycogen Phosphorylase B"/>
    <property type="match status" value="2"/>
</dbReference>
<dbReference type="InterPro" id="IPR002213">
    <property type="entry name" value="UDP_glucos_trans"/>
</dbReference>
<dbReference type="Proteomes" id="UP001487740">
    <property type="component" value="Unassembled WGS sequence"/>
</dbReference>